<feature type="domain" description="Xylanolytic transcriptional activator regulatory" evidence="3">
    <location>
        <begin position="192"/>
        <end position="265"/>
    </location>
</feature>
<protein>
    <submittedName>
        <fullName evidence="4">Transcriptional regulator</fullName>
    </submittedName>
</protein>
<dbReference type="Pfam" id="PF04082">
    <property type="entry name" value="Fungal_trans"/>
    <property type="match status" value="1"/>
</dbReference>
<evidence type="ECO:0000256" key="2">
    <source>
        <dbReference type="SAM" id="MobiDB-lite"/>
    </source>
</evidence>
<dbReference type="CDD" id="cd12148">
    <property type="entry name" value="fungal_TF_MHR"/>
    <property type="match status" value="1"/>
</dbReference>
<dbReference type="InterPro" id="IPR050987">
    <property type="entry name" value="AtrR-like"/>
</dbReference>
<organism evidence="4 5">
    <name type="scientific">Apiospora aurea</name>
    <dbReference type="NCBI Taxonomy" id="335848"/>
    <lineage>
        <taxon>Eukaryota</taxon>
        <taxon>Fungi</taxon>
        <taxon>Dikarya</taxon>
        <taxon>Ascomycota</taxon>
        <taxon>Pezizomycotina</taxon>
        <taxon>Sordariomycetes</taxon>
        <taxon>Xylariomycetidae</taxon>
        <taxon>Amphisphaeriales</taxon>
        <taxon>Apiosporaceae</taxon>
        <taxon>Apiospora</taxon>
    </lineage>
</organism>
<accession>A0ABR1Q155</accession>
<proteinExistence type="predicted"/>
<keyword evidence="1" id="KW-0539">Nucleus</keyword>
<evidence type="ECO:0000313" key="4">
    <source>
        <dbReference type="EMBL" id="KAK7943736.1"/>
    </source>
</evidence>
<dbReference type="InterPro" id="IPR007219">
    <property type="entry name" value="XnlR_reg_dom"/>
</dbReference>
<dbReference type="Proteomes" id="UP001391051">
    <property type="component" value="Unassembled WGS sequence"/>
</dbReference>
<evidence type="ECO:0000256" key="1">
    <source>
        <dbReference type="ARBA" id="ARBA00023242"/>
    </source>
</evidence>
<evidence type="ECO:0000313" key="5">
    <source>
        <dbReference type="Proteomes" id="UP001391051"/>
    </source>
</evidence>
<reference evidence="4 5" key="1">
    <citation type="submission" date="2023-01" db="EMBL/GenBank/DDBJ databases">
        <title>Analysis of 21 Apiospora genomes using comparative genomics revels a genus with tremendous synthesis potential of carbohydrate active enzymes and secondary metabolites.</title>
        <authorList>
            <person name="Sorensen T."/>
        </authorList>
    </citation>
    <scope>NUCLEOTIDE SEQUENCE [LARGE SCALE GENOMIC DNA]</scope>
    <source>
        <strain evidence="4 5">CBS 24483</strain>
    </source>
</reference>
<comment type="caution">
    <text evidence="4">The sequence shown here is derived from an EMBL/GenBank/DDBJ whole genome shotgun (WGS) entry which is preliminary data.</text>
</comment>
<keyword evidence="5" id="KW-1185">Reference proteome</keyword>
<feature type="region of interest" description="Disordered" evidence="2">
    <location>
        <begin position="25"/>
        <end position="54"/>
    </location>
</feature>
<dbReference type="RefSeq" id="XP_066695767.1">
    <property type="nucleotide sequence ID" value="XM_066849071.1"/>
</dbReference>
<dbReference type="PANTHER" id="PTHR46910">
    <property type="entry name" value="TRANSCRIPTION FACTOR PDR1"/>
    <property type="match status" value="1"/>
</dbReference>
<gene>
    <name evidence="4" type="ORF">PG986_012849</name>
</gene>
<dbReference type="PANTHER" id="PTHR46910:SF25">
    <property type="entry name" value="ABC-TRANSPORTER-REGULATING TRANSCRIPTION FACTOR"/>
    <property type="match status" value="1"/>
</dbReference>
<evidence type="ECO:0000259" key="3">
    <source>
        <dbReference type="SMART" id="SM00906"/>
    </source>
</evidence>
<sequence>MTKPVCSNCQLYKVRCTTTLIRRRAMAPKRKPADVSPPGRDHDNSSNASSLDVDGSFPELPPLHGALPIIETYFRDFNSVLPLHHEPTFMKLLHRCYSGGAEQKSRRAEFALVYSVLAIGYRLRPNTGSGGDGIFTAAAVMGPFAEDKSQKCLRNCERLLSELVTRDEDTLGIQALLGLVVLHLANDDEKPAAMLISAAMRLVHNLQMHTRTSDTSFSLREAEQRHNVFWICYCLDKHISLRTSTPSLQPDDDIDLGIPGTTASNASPENMFGIVEEREGQEGRPPPFHYLRARVQLAFIEGQIYDSLYSVRSLKTSPEQRKQQVARLDTLLDTWRRSSLPSPPPPPPIHDKDHFVTDEAVANMAASLHHTYLSCLSCLHGLYSWESIWVQNIDALGRTALENFSNKSEKCMHSLQPPIPDAWNKCVLASRCSVQLIMRDQDHHGDRRHNHNNNSLWFSTCLLFSALVILLVNITYEPGHERASQDRQLAATGAAFLKGALAEKGDTASMGLIGVLRGLELAADKWTGYYAMDPLSLRPPLPAKGHDSFGNGILMMGASSPPSESLLGGTTSTESLIA</sequence>
<dbReference type="SMART" id="SM00906">
    <property type="entry name" value="Fungal_trans"/>
    <property type="match status" value="1"/>
</dbReference>
<dbReference type="GeneID" id="92082133"/>
<dbReference type="EMBL" id="JAQQWE010000008">
    <property type="protein sequence ID" value="KAK7943736.1"/>
    <property type="molecule type" value="Genomic_DNA"/>
</dbReference>
<name>A0ABR1Q155_9PEZI</name>